<gene>
    <name evidence="2" type="ORF">GALL_100200</name>
</gene>
<accession>A0A1J5SH78</accession>
<evidence type="ECO:0000256" key="1">
    <source>
        <dbReference type="SAM" id="Phobius"/>
    </source>
</evidence>
<keyword evidence="1" id="KW-0812">Transmembrane</keyword>
<keyword evidence="1" id="KW-1133">Transmembrane helix</keyword>
<name>A0A1J5SH78_9ZZZZ</name>
<sequence>MALETDQTKTPTPLDAVAIGGIVRDELDRRDKYLEFAQGQIEKDRAYFKHLYNYAVAFLAILVGGAAYFSYTSVNQMRGDIKASADAERTEMKSTVDAELNRDKAEMAALRTQVENTGTEAQITVKKELENIRTEVQKKIDTEFRSENITHLIGVAAKERTEKELTRVINSEASKQVAQGIKDQWPEIQKVVEDQTKDAVKALQPTISSAVDKATQEQVKTSVEPIQNKLAAYDVSIRIGSLATLAHGDNRQAFDELLEVALGNKPESTNPDLRNMADATVGAIIQSTESGLQMGYSFKEKQTPDSMKQFLLSPNQLDRAAALDNYPPNDITILPTLVTMIKSDTSINVLHKAVVRFNTLTKQSFRFFQTKEILDWWDKNKSSFQ</sequence>
<evidence type="ECO:0000313" key="2">
    <source>
        <dbReference type="EMBL" id="OIR07738.1"/>
    </source>
</evidence>
<protein>
    <submittedName>
        <fullName evidence="2">Uncharacterized protein</fullName>
    </submittedName>
</protein>
<proteinExistence type="predicted"/>
<dbReference type="AlphaFoldDB" id="A0A1J5SH78"/>
<feature type="transmembrane region" description="Helical" evidence="1">
    <location>
        <begin position="51"/>
        <end position="71"/>
    </location>
</feature>
<organism evidence="2">
    <name type="scientific">mine drainage metagenome</name>
    <dbReference type="NCBI Taxonomy" id="410659"/>
    <lineage>
        <taxon>unclassified sequences</taxon>
        <taxon>metagenomes</taxon>
        <taxon>ecological metagenomes</taxon>
    </lineage>
</organism>
<comment type="caution">
    <text evidence="2">The sequence shown here is derived from an EMBL/GenBank/DDBJ whole genome shotgun (WGS) entry which is preliminary data.</text>
</comment>
<dbReference type="EMBL" id="MLJW01000035">
    <property type="protein sequence ID" value="OIR07738.1"/>
    <property type="molecule type" value="Genomic_DNA"/>
</dbReference>
<reference evidence="2" key="1">
    <citation type="submission" date="2016-10" db="EMBL/GenBank/DDBJ databases">
        <title>Sequence of Gallionella enrichment culture.</title>
        <authorList>
            <person name="Poehlein A."/>
            <person name="Muehling M."/>
            <person name="Daniel R."/>
        </authorList>
    </citation>
    <scope>NUCLEOTIDE SEQUENCE</scope>
</reference>
<keyword evidence="1" id="KW-0472">Membrane</keyword>